<evidence type="ECO:0000256" key="13">
    <source>
        <dbReference type="ARBA" id="ARBA00071323"/>
    </source>
</evidence>
<dbReference type="InterPro" id="IPR027417">
    <property type="entry name" value="P-loop_NTPase"/>
</dbReference>
<proteinExistence type="inferred from homology"/>
<feature type="compositionally biased region" description="Polar residues" evidence="14">
    <location>
        <begin position="483"/>
        <end position="511"/>
    </location>
</feature>
<dbReference type="Gene3D" id="3.40.50.300">
    <property type="entry name" value="P-loop containing nucleotide triphosphate hydrolases"/>
    <property type="match status" value="1"/>
</dbReference>
<dbReference type="GO" id="GO:0008568">
    <property type="term" value="F:microtubule severing ATPase activity"/>
    <property type="evidence" value="ECO:0007669"/>
    <property type="project" value="TreeGrafter"/>
</dbReference>
<keyword evidence="6" id="KW-0493">Microtubule</keyword>
<protein>
    <recommendedName>
        <fullName evidence="13">Fidgetin</fullName>
    </recommendedName>
</protein>
<dbReference type="SUPFAM" id="SSF52540">
    <property type="entry name" value="P-loop containing nucleoside triphosphate hydrolases"/>
    <property type="match status" value="1"/>
</dbReference>
<evidence type="ECO:0000256" key="8">
    <source>
        <dbReference type="ARBA" id="ARBA00022776"/>
    </source>
</evidence>
<evidence type="ECO:0000256" key="6">
    <source>
        <dbReference type="ARBA" id="ARBA00022701"/>
    </source>
</evidence>
<evidence type="ECO:0000256" key="4">
    <source>
        <dbReference type="ARBA" id="ARBA00022490"/>
    </source>
</evidence>
<feature type="compositionally biased region" description="Basic and acidic residues" evidence="14">
    <location>
        <begin position="522"/>
        <end position="531"/>
    </location>
</feature>
<gene>
    <name evidence="16" type="ORF">P4O66_002444</name>
</gene>
<dbReference type="EMBL" id="JAROKS010000022">
    <property type="protein sequence ID" value="KAK1788621.1"/>
    <property type="molecule type" value="Genomic_DNA"/>
</dbReference>
<evidence type="ECO:0000256" key="5">
    <source>
        <dbReference type="ARBA" id="ARBA00022618"/>
    </source>
</evidence>
<dbReference type="GO" id="GO:0016363">
    <property type="term" value="C:nuclear matrix"/>
    <property type="evidence" value="ECO:0007669"/>
    <property type="project" value="UniProtKB-SubCell"/>
</dbReference>
<evidence type="ECO:0000256" key="7">
    <source>
        <dbReference type="ARBA" id="ARBA00022741"/>
    </source>
</evidence>
<dbReference type="PANTHER" id="PTHR23074">
    <property type="entry name" value="AAA DOMAIN-CONTAINING"/>
    <property type="match status" value="1"/>
</dbReference>
<feature type="region of interest" description="Disordered" evidence="14">
    <location>
        <begin position="301"/>
        <end position="341"/>
    </location>
</feature>
<evidence type="ECO:0000256" key="11">
    <source>
        <dbReference type="ARBA" id="ARBA00023242"/>
    </source>
</evidence>
<keyword evidence="9" id="KW-0067">ATP-binding</keyword>
<keyword evidence="11" id="KW-0539">Nucleus</keyword>
<keyword evidence="8" id="KW-0498">Mitosis</keyword>
<feature type="compositionally biased region" description="Pro residues" evidence="14">
    <location>
        <begin position="324"/>
        <end position="335"/>
    </location>
</feature>
<evidence type="ECO:0000259" key="15">
    <source>
        <dbReference type="SMART" id="SM00382"/>
    </source>
</evidence>
<dbReference type="SMART" id="SM00382">
    <property type="entry name" value="AAA"/>
    <property type="match status" value="1"/>
</dbReference>
<dbReference type="GO" id="GO:0016887">
    <property type="term" value="F:ATP hydrolysis activity"/>
    <property type="evidence" value="ECO:0007669"/>
    <property type="project" value="InterPro"/>
</dbReference>
<evidence type="ECO:0000256" key="9">
    <source>
        <dbReference type="ARBA" id="ARBA00022840"/>
    </source>
</evidence>
<keyword evidence="7" id="KW-0547">Nucleotide-binding</keyword>
<reference evidence="16" key="1">
    <citation type="submission" date="2023-03" db="EMBL/GenBank/DDBJ databases">
        <title>Electrophorus voltai genome.</title>
        <authorList>
            <person name="Bian C."/>
        </authorList>
    </citation>
    <scope>NUCLEOTIDE SEQUENCE</scope>
    <source>
        <strain evidence="16">CB-2022</strain>
        <tissue evidence="16">Muscle</tissue>
    </source>
</reference>
<dbReference type="FunFam" id="3.40.50.300:FF:000495">
    <property type="entry name" value="Fidgetin like 2"/>
    <property type="match status" value="1"/>
</dbReference>
<dbReference type="FunFam" id="1.10.8.60:FF:000022">
    <property type="entry name" value="Fidgetin like 1"/>
    <property type="match status" value="1"/>
</dbReference>
<feature type="compositionally biased region" description="Polar residues" evidence="14">
    <location>
        <begin position="436"/>
        <end position="449"/>
    </location>
</feature>
<dbReference type="Proteomes" id="UP001239994">
    <property type="component" value="Unassembled WGS sequence"/>
</dbReference>
<dbReference type="GO" id="GO:0005874">
    <property type="term" value="C:microtubule"/>
    <property type="evidence" value="ECO:0007669"/>
    <property type="project" value="UniProtKB-KW"/>
</dbReference>
<dbReference type="CDD" id="cd19523">
    <property type="entry name" value="RecA-like_fidgetin"/>
    <property type="match status" value="1"/>
</dbReference>
<feature type="compositionally biased region" description="Low complexity" evidence="14">
    <location>
        <begin position="306"/>
        <end position="322"/>
    </location>
</feature>
<keyword evidence="17" id="KW-1185">Reference proteome</keyword>
<dbReference type="Gene3D" id="1.10.8.60">
    <property type="match status" value="1"/>
</dbReference>
<dbReference type="Pfam" id="PF00004">
    <property type="entry name" value="AAA"/>
    <property type="match status" value="1"/>
</dbReference>
<evidence type="ECO:0000256" key="3">
    <source>
        <dbReference type="ARBA" id="ARBA00006914"/>
    </source>
</evidence>
<keyword evidence="4" id="KW-0963">Cytoplasm</keyword>
<evidence type="ECO:0000256" key="12">
    <source>
        <dbReference type="ARBA" id="ARBA00023306"/>
    </source>
</evidence>
<feature type="region of interest" description="Disordered" evidence="14">
    <location>
        <begin position="435"/>
        <end position="544"/>
    </location>
</feature>
<comment type="subcellular location">
    <subcellularLocation>
        <location evidence="2">Cytoplasm</location>
        <location evidence="2">Cytoskeleton</location>
        <location evidence="2">Microtubule organizing center</location>
        <location evidence="2">Centrosome</location>
    </subcellularLocation>
    <subcellularLocation>
        <location evidence="1">Nucleus matrix</location>
    </subcellularLocation>
</comment>
<comment type="similarity">
    <text evidence="3">Belongs to the AAA ATPase family.</text>
</comment>
<dbReference type="InterPro" id="IPR003959">
    <property type="entry name" value="ATPase_AAA_core"/>
</dbReference>
<dbReference type="GO" id="GO:0005524">
    <property type="term" value="F:ATP binding"/>
    <property type="evidence" value="ECO:0007669"/>
    <property type="project" value="UniProtKB-KW"/>
</dbReference>
<evidence type="ECO:0000313" key="16">
    <source>
        <dbReference type="EMBL" id="KAK1788621.1"/>
    </source>
</evidence>
<comment type="caution">
    <text evidence="16">The sequence shown here is derived from an EMBL/GenBank/DDBJ whole genome shotgun (WGS) entry which is preliminary data.</text>
</comment>
<dbReference type="InterPro" id="IPR003593">
    <property type="entry name" value="AAA+_ATPase"/>
</dbReference>
<organism evidence="16 17">
    <name type="scientific">Electrophorus voltai</name>
    <dbReference type="NCBI Taxonomy" id="2609070"/>
    <lineage>
        <taxon>Eukaryota</taxon>
        <taxon>Metazoa</taxon>
        <taxon>Chordata</taxon>
        <taxon>Craniata</taxon>
        <taxon>Vertebrata</taxon>
        <taxon>Euteleostomi</taxon>
        <taxon>Actinopterygii</taxon>
        <taxon>Neopterygii</taxon>
        <taxon>Teleostei</taxon>
        <taxon>Ostariophysi</taxon>
        <taxon>Gymnotiformes</taxon>
        <taxon>Gymnotoidei</taxon>
        <taxon>Gymnotidae</taxon>
        <taxon>Electrophorus</taxon>
    </lineage>
</organism>
<evidence type="ECO:0000256" key="1">
    <source>
        <dbReference type="ARBA" id="ARBA00004109"/>
    </source>
</evidence>
<dbReference type="GO" id="GO:0051301">
    <property type="term" value="P:cell division"/>
    <property type="evidence" value="ECO:0007669"/>
    <property type="project" value="UniProtKB-KW"/>
</dbReference>
<feature type="region of interest" description="Disordered" evidence="14">
    <location>
        <begin position="84"/>
        <end position="109"/>
    </location>
</feature>
<dbReference type="InterPro" id="IPR047828">
    <property type="entry name" value="Fidgetin_ATPase"/>
</dbReference>
<dbReference type="PANTHER" id="PTHR23074:SF14">
    <property type="entry name" value="FIDGETIN"/>
    <property type="match status" value="1"/>
</dbReference>
<keyword evidence="5" id="KW-0132">Cell division</keyword>
<name>A0AAD8YZ39_9TELE</name>
<keyword evidence="10" id="KW-0206">Cytoskeleton</keyword>
<evidence type="ECO:0000256" key="10">
    <source>
        <dbReference type="ARBA" id="ARBA00023212"/>
    </source>
</evidence>
<sequence length="937" mass="99990">MPLSRSHAPSKNCRSAVAVCRVECRWWWSPSSELWPHQSSCLPGLAGSSDWSLLNVGWWGEGPVLMMGRNRGCWRRWKDNKKTDIQMSGSRGEEQRSRRRPERQISGADGCCEGRLKMQWTPEHAQWAEQHFDISSTTRSPAHKAEAYRGHLQRTYQYAWANDDISALTASNLLKKYAEKYSGILEGPSERALLCSYSEGGPGLLNGRKSEGEAWQEGIYPVNCAADVLSAGKAVVPAALPPAEGAASVGSSAGVASSLSEPSYSSSGCGSHTPAALHSGIPSQEFAGGYNGTYLHTTYSGGQSTPGLASPHPSPLHSSGLLQPAPPPPPPPPTLVPSYNTGSPNLSGYNYPAGYPPQAAVAPGYSPGGAHPPSAYLPSGIAAPTPLPPSTLPGYSYQSHSHTPIAPTPLNGSSANSLKRKAFYMAGQGDMDSGYGNFSYSQQRSTQSPMYRLPDNSIADSSRGNGFDRSADASALPFKPTKQAMSSEPQRKFSGQPSRAITPPSYSSSKGSVRPGEPFGKFGEHGDEQQHHLAHPSGHPAEEQLKNSDAALVEMVSTEVLQQMPPVDWGDIAGLELAKATIKEEVLWPILRPDMFSGLAPLPRTVLFFGPQGTGRTLLARCVASQLGAAFLQLSASALVTKWLAEGEKVVQASFLVARCRQPSVVFVSDVELLLSPQLAEESSANRIRSELLLQLDGVLGSPEEHVLVICSTSKPEEIDEAVRRYFVKRLLIPLPDSTARHQLISQVLSQHNYCLSDKEVTLLVQRTEGFSGLDVVRLCQEAIVGPLHSMASADLSTMMPGQVLAKPSARLGMAPEARAPTLPPFAVFVKSSDRSWHSPGSGSEDDSEASSGPSPLAPVAVALGTAAGMLPSCSQRRTRSPVSTACFTSLLINWRAALQNGAWHGPASSHCAACLVRAEQRGAVSAHSNSPLRRGN</sequence>
<evidence type="ECO:0000256" key="2">
    <source>
        <dbReference type="ARBA" id="ARBA00004300"/>
    </source>
</evidence>
<evidence type="ECO:0000313" key="17">
    <source>
        <dbReference type="Proteomes" id="UP001239994"/>
    </source>
</evidence>
<feature type="domain" description="AAA+ ATPase" evidence="15">
    <location>
        <begin position="602"/>
        <end position="737"/>
    </location>
</feature>
<keyword evidence="12" id="KW-0131">Cell cycle</keyword>
<evidence type="ECO:0000256" key="14">
    <source>
        <dbReference type="SAM" id="MobiDB-lite"/>
    </source>
</evidence>
<accession>A0AAD8YZ39</accession>
<dbReference type="AlphaFoldDB" id="A0AAD8YZ39"/>
<dbReference type="InterPro" id="IPR050304">
    <property type="entry name" value="MT-severing_AAA_ATPase"/>
</dbReference>
<dbReference type="GO" id="GO:0005813">
    <property type="term" value="C:centrosome"/>
    <property type="evidence" value="ECO:0007669"/>
    <property type="project" value="UniProtKB-SubCell"/>
</dbReference>
<feature type="region of interest" description="Disordered" evidence="14">
    <location>
        <begin position="837"/>
        <end position="858"/>
    </location>
</feature>